<proteinExistence type="predicted"/>
<name>A0A6L3SVN2_9HYPH</name>
<sequence length="88" mass="9763">MTGFLAVALVCASTVLAPDCSRENALDLLLEPVQIETECLKRSQQLAIYLSLEAGQYHKLTCQRRKVSMSLPPMQHQAPRLRPIVTVA</sequence>
<organism evidence="1 2">
    <name type="scientific">Methylobacterium soli</name>
    <dbReference type="NCBI Taxonomy" id="553447"/>
    <lineage>
        <taxon>Bacteria</taxon>
        <taxon>Pseudomonadati</taxon>
        <taxon>Pseudomonadota</taxon>
        <taxon>Alphaproteobacteria</taxon>
        <taxon>Hyphomicrobiales</taxon>
        <taxon>Methylobacteriaceae</taxon>
        <taxon>Methylobacterium</taxon>
    </lineage>
</organism>
<accession>A0A6L3SVN2</accession>
<dbReference type="EMBL" id="VZZK01000034">
    <property type="protein sequence ID" value="KAB1075452.1"/>
    <property type="molecule type" value="Genomic_DNA"/>
</dbReference>
<evidence type="ECO:0000313" key="1">
    <source>
        <dbReference type="EMBL" id="KAB1075452.1"/>
    </source>
</evidence>
<keyword evidence="2" id="KW-1185">Reference proteome</keyword>
<dbReference type="AlphaFoldDB" id="A0A6L3SVN2"/>
<comment type="caution">
    <text evidence="1">The sequence shown here is derived from an EMBL/GenBank/DDBJ whole genome shotgun (WGS) entry which is preliminary data.</text>
</comment>
<dbReference type="OrthoDB" id="7864919at2"/>
<reference evidence="1 2" key="1">
    <citation type="submission" date="2019-09" db="EMBL/GenBank/DDBJ databases">
        <title>YIM 48816 draft genome.</title>
        <authorList>
            <person name="Jiang L."/>
        </authorList>
    </citation>
    <scope>NUCLEOTIDE SEQUENCE [LARGE SCALE GENOMIC DNA]</scope>
    <source>
        <strain evidence="1 2">YIM 48816</strain>
    </source>
</reference>
<evidence type="ECO:0000313" key="2">
    <source>
        <dbReference type="Proteomes" id="UP000474159"/>
    </source>
</evidence>
<dbReference type="Proteomes" id="UP000474159">
    <property type="component" value="Unassembled WGS sequence"/>
</dbReference>
<gene>
    <name evidence="1" type="ORF">F6X53_25145</name>
</gene>
<protein>
    <submittedName>
        <fullName evidence="1">Uncharacterized protein</fullName>
    </submittedName>
</protein>
<dbReference type="RefSeq" id="WP_151003473.1">
    <property type="nucleotide sequence ID" value="NZ_BPQY01000470.1"/>
</dbReference>